<organism evidence="3 4">
    <name type="scientific">Streptomyces olivoverticillatus</name>
    <dbReference type="NCBI Taxonomy" id="66427"/>
    <lineage>
        <taxon>Bacteria</taxon>
        <taxon>Bacillati</taxon>
        <taxon>Actinomycetota</taxon>
        <taxon>Actinomycetes</taxon>
        <taxon>Kitasatosporales</taxon>
        <taxon>Streptomycetaceae</taxon>
        <taxon>Streptomyces</taxon>
    </lineage>
</organism>
<keyword evidence="4" id="KW-1185">Reference proteome</keyword>
<dbReference type="Proteomes" id="UP000556084">
    <property type="component" value="Unassembled WGS sequence"/>
</dbReference>
<dbReference type="RefSeq" id="WP_184348643.1">
    <property type="nucleotide sequence ID" value="NZ_JACHJH010000002.1"/>
</dbReference>
<dbReference type="Gene3D" id="3.30.370.10">
    <property type="entry name" value="Barstar-like"/>
    <property type="match status" value="1"/>
</dbReference>
<dbReference type="AlphaFoldDB" id="A0A7W7LMS0"/>
<name>A0A7W7LMS0_9ACTN</name>
<sequence length="143" mass="15824">MTAHLPAPGLSALLNGPTPPGVYRLPPTQTPDQVAASAAEADWRVARLRLDGVRDKAAFLDRCPVDLEFPDWFGRNWDALADCLTDLSWWREAGKSRGYLVIAQDWAAFDKAAPDDARTAEAIFQEAVDFWADRESPLTVLLD</sequence>
<proteinExistence type="inferred from homology"/>
<dbReference type="InterPro" id="IPR000468">
    <property type="entry name" value="Barstar"/>
</dbReference>
<dbReference type="InterPro" id="IPR035905">
    <property type="entry name" value="Barstar-like_sf"/>
</dbReference>
<feature type="domain" description="Barstar (barnase inhibitor)" evidence="2">
    <location>
        <begin position="43"/>
        <end position="142"/>
    </location>
</feature>
<evidence type="ECO:0000259" key="2">
    <source>
        <dbReference type="Pfam" id="PF01337"/>
    </source>
</evidence>
<reference evidence="3 4" key="1">
    <citation type="submission" date="2020-08" db="EMBL/GenBank/DDBJ databases">
        <title>Genomic Encyclopedia of Type Strains, Phase III (KMG-III): the genomes of soil and plant-associated and newly described type strains.</title>
        <authorList>
            <person name="Whitman W."/>
        </authorList>
    </citation>
    <scope>NUCLEOTIDE SEQUENCE [LARGE SCALE GENOMIC DNA]</scope>
    <source>
        <strain evidence="3 4">CECT 3266</strain>
    </source>
</reference>
<dbReference type="EMBL" id="JACHJH010000002">
    <property type="protein sequence ID" value="MBB4893110.1"/>
    <property type="molecule type" value="Genomic_DNA"/>
</dbReference>
<comment type="caution">
    <text evidence="3">The sequence shown here is derived from an EMBL/GenBank/DDBJ whole genome shotgun (WGS) entry which is preliminary data.</text>
</comment>
<evidence type="ECO:0000313" key="4">
    <source>
        <dbReference type="Proteomes" id="UP000556084"/>
    </source>
</evidence>
<gene>
    <name evidence="3" type="ORF">FHS39_002121</name>
</gene>
<accession>A0A7W7LMS0</accession>
<dbReference type="CDD" id="cd05141">
    <property type="entry name" value="Barstar_evA4336-like"/>
    <property type="match status" value="1"/>
</dbReference>
<dbReference type="Pfam" id="PF01337">
    <property type="entry name" value="Barstar"/>
    <property type="match status" value="1"/>
</dbReference>
<comment type="similarity">
    <text evidence="1">Belongs to the barstar family.</text>
</comment>
<evidence type="ECO:0000313" key="3">
    <source>
        <dbReference type="EMBL" id="MBB4893110.1"/>
    </source>
</evidence>
<dbReference type="SUPFAM" id="SSF52038">
    <property type="entry name" value="Barstar-related"/>
    <property type="match status" value="1"/>
</dbReference>
<evidence type="ECO:0000256" key="1">
    <source>
        <dbReference type="ARBA" id="ARBA00006845"/>
    </source>
</evidence>
<protein>
    <recommendedName>
        <fullName evidence="2">Barstar (barnase inhibitor) domain-containing protein</fullName>
    </recommendedName>
</protein>